<feature type="signal peptide" evidence="1">
    <location>
        <begin position="1"/>
        <end position="24"/>
    </location>
</feature>
<dbReference type="NCBIfam" id="TIGR02595">
    <property type="entry name" value="PEP_CTERM"/>
    <property type="match status" value="1"/>
</dbReference>
<evidence type="ECO:0000259" key="2">
    <source>
        <dbReference type="Pfam" id="PF07589"/>
    </source>
</evidence>
<sequence precursor="true">MKLNRWVVAPLAGMMLAGAQTTHALVVATDSFQSYTAGSPLNPGNNGGTGFASEWGPPTGLAVANVVDVSAKPLSFTPAGGLPINGGSQAVQVFRTGNTTASAMINVPAGGRALSSGLAETFYVGYLFRVDHGGFGGANNTFSLHLSDSETNTNSYNFGVRGNPLATPVDEFMIRTATGGPSANYAAGGGELVEGQNYYLVARLNYDSEVGAFTSADAWVNPAADASGTPSFSLTAPTILGPATISHVFLRQAANQGDVIAANAAGGDYNRDGFNDAADYTKWRDTLGSTTDLLANGYNGGTSANLIDESDYKWWRDTFLGQDVFLADNLVIGTSWVDVVPQVANGIGGTGVPEPATLTLAALAGAALLMRRRRSGCA</sequence>
<accession>A0A518D5S2</accession>
<evidence type="ECO:0000256" key="1">
    <source>
        <dbReference type="SAM" id="SignalP"/>
    </source>
</evidence>
<dbReference type="Pfam" id="PF07589">
    <property type="entry name" value="PEP-CTERM"/>
    <property type="match status" value="1"/>
</dbReference>
<dbReference type="EMBL" id="CP036291">
    <property type="protein sequence ID" value="QDU86817.1"/>
    <property type="molecule type" value="Genomic_DNA"/>
</dbReference>
<keyword evidence="1" id="KW-0732">Signal</keyword>
<name>A0A518D5S2_9BACT</name>
<proteinExistence type="predicted"/>
<dbReference type="InterPro" id="IPR013424">
    <property type="entry name" value="Ice-binding_C"/>
</dbReference>
<evidence type="ECO:0000313" key="3">
    <source>
        <dbReference type="EMBL" id="QDU86817.1"/>
    </source>
</evidence>
<dbReference type="AlphaFoldDB" id="A0A518D5S2"/>
<dbReference type="RefSeq" id="WP_145280385.1">
    <property type="nucleotide sequence ID" value="NZ_CP036291.1"/>
</dbReference>
<feature type="domain" description="Ice-binding protein C-terminal" evidence="2">
    <location>
        <begin position="352"/>
        <end position="374"/>
    </location>
</feature>
<dbReference type="KEGG" id="pnd:Pla175_01700"/>
<protein>
    <recommendedName>
        <fullName evidence="2">Ice-binding protein C-terminal domain-containing protein</fullName>
    </recommendedName>
</protein>
<dbReference type="OrthoDB" id="8757572at2"/>
<keyword evidence="4" id="KW-1185">Reference proteome</keyword>
<dbReference type="Proteomes" id="UP000317429">
    <property type="component" value="Chromosome"/>
</dbReference>
<gene>
    <name evidence="3" type="ORF">Pla175_01700</name>
</gene>
<evidence type="ECO:0000313" key="4">
    <source>
        <dbReference type="Proteomes" id="UP000317429"/>
    </source>
</evidence>
<organism evidence="3 4">
    <name type="scientific">Pirellulimonas nuda</name>
    <dbReference type="NCBI Taxonomy" id="2528009"/>
    <lineage>
        <taxon>Bacteria</taxon>
        <taxon>Pseudomonadati</taxon>
        <taxon>Planctomycetota</taxon>
        <taxon>Planctomycetia</taxon>
        <taxon>Pirellulales</taxon>
        <taxon>Lacipirellulaceae</taxon>
        <taxon>Pirellulimonas</taxon>
    </lineage>
</organism>
<feature type="chain" id="PRO_5022145551" description="Ice-binding protein C-terminal domain-containing protein" evidence="1">
    <location>
        <begin position="25"/>
        <end position="378"/>
    </location>
</feature>
<reference evidence="3 4" key="1">
    <citation type="submission" date="2019-02" db="EMBL/GenBank/DDBJ databases">
        <title>Deep-cultivation of Planctomycetes and their phenomic and genomic characterization uncovers novel biology.</title>
        <authorList>
            <person name="Wiegand S."/>
            <person name="Jogler M."/>
            <person name="Boedeker C."/>
            <person name="Pinto D."/>
            <person name="Vollmers J."/>
            <person name="Rivas-Marin E."/>
            <person name="Kohn T."/>
            <person name="Peeters S.H."/>
            <person name="Heuer A."/>
            <person name="Rast P."/>
            <person name="Oberbeckmann S."/>
            <person name="Bunk B."/>
            <person name="Jeske O."/>
            <person name="Meyerdierks A."/>
            <person name="Storesund J.E."/>
            <person name="Kallscheuer N."/>
            <person name="Luecker S."/>
            <person name="Lage O.M."/>
            <person name="Pohl T."/>
            <person name="Merkel B.J."/>
            <person name="Hornburger P."/>
            <person name="Mueller R.-W."/>
            <person name="Bruemmer F."/>
            <person name="Labrenz M."/>
            <person name="Spormann A.M."/>
            <person name="Op den Camp H."/>
            <person name="Overmann J."/>
            <person name="Amann R."/>
            <person name="Jetten M.S.M."/>
            <person name="Mascher T."/>
            <person name="Medema M.H."/>
            <person name="Devos D.P."/>
            <person name="Kaster A.-K."/>
            <person name="Ovreas L."/>
            <person name="Rohde M."/>
            <person name="Galperin M.Y."/>
            <person name="Jogler C."/>
        </authorList>
    </citation>
    <scope>NUCLEOTIDE SEQUENCE [LARGE SCALE GENOMIC DNA]</scope>
    <source>
        <strain evidence="3 4">Pla175</strain>
    </source>
</reference>